<comment type="caution">
    <text evidence="1">The sequence shown here is derived from an EMBL/GenBank/DDBJ whole genome shotgun (WGS) entry which is preliminary data.</text>
</comment>
<accession>A0A371J1R5</accession>
<keyword evidence="2" id="KW-1185">Reference proteome</keyword>
<dbReference type="Proteomes" id="UP000215694">
    <property type="component" value="Unassembled WGS sequence"/>
</dbReference>
<organism evidence="1 2">
    <name type="scientific">Romboutsia weinsteinii</name>
    <dbReference type="NCBI Taxonomy" id="2020949"/>
    <lineage>
        <taxon>Bacteria</taxon>
        <taxon>Bacillati</taxon>
        <taxon>Bacillota</taxon>
        <taxon>Clostridia</taxon>
        <taxon>Peptostreptococcales</taxon>
        <taxon>Peptostreptococcaceae</taxon>
        <taxon>Romboutsia</taxon>
    </lineage>
</organism>
<dbReference type="OrthoDB" id="1752664at2"/>
<dbReference type="AlphaFoldDB" id="A0A371J1R5"/>
<name>A0A371J1R5_9FIRM</name>
<proteinExistence type="predicted"/>
<dbReference type="InterPro" id="IPR005883">
    <property type="entry name" value="PilM"/>
</dbReference>
<dbReference type="EMBL" id="NOJY02000023">
    <property type="protein sequence ID" value="RDY26606.1"/>
    <property type="molecule type" value="Genomic_DNA"/>
</dbReference>
<evidence type="ECO:0000313" key="2">
    <source>
        <dbReference type="Proteomes" id="UP000215694"/>
    </source>
</evidence>
<gene>
    <name evidence="1" type="ORF">CHL78_012725</name>
</gene>
<protein>
    <submittedName>
        <fullName evidence="1">Pilus assembly protein PilM</fullName>
    </submittedName>
</protein>
<dbReference type="Pfam" id="PF11104">
    <property type="entry name" value="PilM_2"/>
    <property type="match status" value="1"/>
</dbReference>
<evidence type="ECO:0000313" key="1">
    <source>
        <dbReference type="EMBL" id="RDY26606.1"/>
    </source>
</evidence>
<sequence>MGGYFIKNIITLDLNDDYVKLNFIRKYNRSIHIDKSVYRLFEEGSISYNNKSYLEKINNILKDELQNTNKSYKDIYFNLQNENVIVRNIKIPNIKKRKDIFGMIENEITQYIPIDIKNYVVKYNVLNSNDEDLDLQVILFPKIIIDTCMLVCKQLKLRAKALNINLNILQKIINLDIIKEFGQEAIFIEEKRNDFILNIAKNRTIQESYILQKNFQSYEFAKGLLNQNKDIFYYGERLELFNEILSDKYETKILSLKENIKVQSHIDEVYEENINYINSIGMII</sequence>
<dbReference type="RefSeq" id="WP_094369000.1">
    <property type="nucleotide sequence ID" value="NZ_NOJY02000023.1"/>
</dbReference>
<dbReference type="Gene3D" id="3.30.1490.300">
    <property type="match status" value="1"/>
</dbReference>
<reference evidence="1 2" key="1">
    <citation type="journal article" date="2017" name="Genome Announc.">
        <title>Draft Genome Sequence of Romboutsia weinsteinii sp. nov. Strain CCRI-19649(T) Isolated from Surface Water.</title>
        <authorList>
            <person name="Maheux A.F."/>
            <person name="Boudreau D.K."/>
            <person name="Berube E."/>
            <person name="Boissinot M."/>
            <person name="Cantin P."/>
            <person name="Raymond F."/>
            <person name="Corbeil J."/>
            <person name="Omar R.F."/>
            <person name="Bergeron M.G."/>
        </authorList>
    </citation>
    <scope>NUCLEOTIDE SEQUENCE [LARGE SCALE GENOMIC DNA]</scope>
    <source>
        <strain evidence="1 2">CCRI-19649</strain>
    </source>
</reference>